<evidence type="ECO:0000256" key="8">
    <source>
        <dbReference type="ARBA" id="ARBA00049893"/>
    </source>
</evidence>
<evidence type="ECO:0000256" key="6">
    <source>
        <dbReference type="ARBA" id="ARBA00047989"/>
    </source>
</evidence>
<dbReference type="PANTHER" id="PTHR30616">
    <property type="entry name" value="UNCHARACTERIZED PROTEIN YFIH"/>
    <property type="match status" value="1"/>
</dbReference>
<comment type="catalytic activity">
    <reaction evidence="8">
        <text>S-methyl-5'-thioadenosine + phosphate = 5-(methylsulfanyl)-alpha-D-ribose 1-phosphate + adenine</text>
        <dbReference type="Rhea" id="RHEA:11852"/>
        <dbReference type="ChEBI" id="CHEBI:16708"/>
        <dbReference type="ChEBI" id="CHEBI:17509"/>
        <dbReference type="ChEBI" id="CHEBI:43474"/>
        <dbReference type="ChEBI" id="CHEBI:58533"/>
        <dbReference type="EC" id="2.4.2.28"/>
    </reaction>
    <physiologicalReaction direction="left-to-right" evidence="8">
        <dbReference type="Rhea" id="RHEA:11853"/>
    </physiologicalReaction>
</comment>
<keyword evidence="4" id="KW-0479">Metal-binding</keyword>
<dbReference type="CDD" id="cd16833">
    <property type="entry name" value="YfiH"/>
    <property type="match status" value="1"/>
</dbReference>
<dbReference type="Gene3D" id="3.60.140.10">
    <property type="entry name" value="CNF1/YfiH-like putative cysteine hydrolases"/>
    <property type="match status" value="1"/>
</dbReference>
<keyword evidence="5" id="KW-0862">Zinc</keyword>
<evidence type="ECO:0000256" key="3">
    <source>
        <dbReference type="ARBA" id="ARBA00022679"/>
    </source>
</evidence>
<evidence type="ECO:0000256" key="7">
    <source>
        <dbReference type="ARBA" id="ARBA00048968"/>
    </source>
</evidence>
<reference evidence="9 10" key="1">
    <citation type="submission" date="2022-08" db="EMBL/GenBank/DDBJ databases">
        <title>Reclassification of Massilia species as members of the genera Telluria, Duganella, Pseudoduganella, Mokoshia gen. nov. and Zemynaea gen. nov. using orthogonal and non-orthogonal genome-based approaches.</title>
        <authorList>
            <person name="Bowman J.P."/>
        </authorList>
    </citation>
    <scope>NUCLEOTIDE SEQUENCE [LARGE SCALE GENOMIC DNA]</scope>
    <source>
        <strain evidence="9 10">JCM 31316</strain>
    </source>
</reference>
<dbReference type="EMBL" id="JANUGW010000006">
    <property type="protein sequence ID" value="MCS0581924.1"/>
    <property type="molecule type" value="Genomic_DNA"/>
</dbReference>
<organism evidence="9 10">
    <name type="scientific">Massilia pinisoli</name>
    <dbReference type="NCBI Taxonomy" id="1772194"/>
    <lineage>
        <taxon>Bacteria</taxon>
        <taxon>Pseudomonadati</taxon>
        <taxon>Pseudomonadota</taxon>
        <taxon>Betaproteobacteria</taxon>
        <taxon>Burkholderiales</taxon>
        <taxon>Oxalobacteraceae</taxon>
        <taxon>Telluria group</taxon>
        <taxon>Massilia</taxon>
    </lineage>
</organism>
<protein>
    <submittedName>
        <fullName evidence="9">Polyphenol oxidase family protein</fullName>
    </submittedName>
</protein>
<dbReference type="InterPro" id="IPR011324">
    <property type="entry name" value="Cytotoxic_necrot_fac-like_cat"/>
</dbReference>
<dbReference type="SUPFAM" id="SSF64438">
    <property type="entry name" value="CNF1/YfiH-like putative cysteine hydrolases"/>
    <property type="match status" value="1"/>
</dbReference>
<proteinExistence type="inferred from homology"/>
<dbReference type="InterPro" id="IPR003730">
    <property type="entry name" value="Cu_polyphenol_OxRdtase"/>
</dbReference>
<comment type="caution">
    <text evidence="9">The sequence shown here is derived from an EMBL/GenBank/DDBJ whole genome shotgun (WGS) entry which is preliminary data.</text>
</comment>
<accession>A0ABT1ZPT2</accession>
<gene>
    <name evidence="9" type="ORF">NX784_10000</name>
</gene>
<comment type="similarity">
    <text evidence="2">Belongs to the purine nucleoside phosphorylase YfiH/LACC1 family.</text>
</comment>
<dbReference type="PANTHER" id="PTHR30616:SF3">
    <property type="entry name" value="PURINE NUCLEOSIDE PHOSPHORYLASE"/>
    <property type="match status" value="1"/>
</dbReference>
<dbReference type="Pfam" id="PF02578">
    <property type="entry name" value="Cu-oxidase_4"/>
    <property type="match status" value="1"/>
</dbReference>
<keyword evidence="10" id="KW-1185">Reference proteome</keyword>
<name>A0ABT1ZPT2_9BURK</name>
<dbReference type="RefSeq" id="WP_258816505.1">
    <property type="nucleotide sequence ID" value="NZ_JANUGW010000006.1"/>
</dbReference>
<keyword evidence="3" id="KW-0808">Transferase</keyword>
<comment type="catalytic activity">
    <reaction evidence="6">
        <text>adenosine + H2O + H(+) = inosine + NH4(+)</text>
        <dbReference type="Rhea" id="RHEA:24408"/>
        <dbReference type="ChEBI" id="CHEBI:15377"/>
        <dbReference type="ChEBI" id="CHEBI:15378"/>
        <dbReference type="ChEBI" id="CHEBI:16335"/>
        <dbReference type="ChEBI" id="CHEBI:17596"/>
        <dbReference type="ChEBI" id="CHEBI:28938"/>
        <dbReference type="EC" id="3.5.4.4"/>
    </reaction>
    <physiologicalReaction direction="left-to-right" evidence="6">
        <dbReference type="Rhea" id="RHEA:24409"/>
    </physiologicalReaction>
</comment>
<comment type="catalytic activity">
    <reaction evidence="7">
        <text>adenosine + phosphate = alpha-D-ribose 1-phosphate + adenine</text>
        <dbReference type="Rhea" id="RHEA:27642"/>
        <dbReference type="ChEBI" id="CHEBI:16335"/>
        <dbReference type="ChEBI" id="CHEBI:16708"/>
        <dbReference type="ChEBI" id="CHEBI:43474"/>
        <dbReference type="ChEBI" id="CHEBI:57720"/>
        <dbReference type="EC" id="2.4.2.1"/>
    </reaction>
    <physiologicalReaction direction="left-to-right" evidence="7">
        <dbReference type="Rhea" id="RHEA:27643"/>
    </physiologicalReaction>
</comment>
<evidence type="ECO:0000256" key="4">
    <source>
        <dbReference type="ARBA" id="ARBA00022723"/>
    </source>
</evidence>
<evidence type="ECO:0000313" key="9">
    <source>
        <dbReference type="EMBL" id="MCS0581924.1"/>
    </source>
</evidence>
<evidence type="ECO:0000256" key="2">
    <source>
        <dbReference type="ARBA" id="ARBA00007353"/>
    </source>
</evidence>
<evidence type="ECO:0000256" key="5">
    <source>
        <dbReference type="ARBA" id="ARBA00022833"/>
    </source>
</evidence>
<evidence type="ECO:0000256" key="1">
    <source>
        <dbReference type="ARBA" id="ARBA00000553"/>
    </source>
</evidence>
<dbReference type="InterPro" id="IPR038371">
    <property type="entry name" value="Cu_polyphenol_OxRdtase_sf"/>
</dbReference>
<evidence type="ECO:0000313" key="10">
    <source>
        <dbReference type="Proteomes" id="UP001204151"/>
    </source>
</evidence>
<dbReference type="Proteomes" id="UP001204151">
    <property type="component" value="Unassembled WGS sequence"/>
</dbReference>
<comment type="catalytic activity">
    <reaction evidence="1">
        <text>inosine + phosphate = alpha-D-ribose 1-phosphate + hypoxanthine</text>
        <dbReference type="Rhea" id="RHEA:27646"/>
        <dbReference type="ChEBI" id="CHEBI:17368"/>
        <dbReference type="ChEBI" id="CHEBI:17596"/>
        <dbReference type="ChEBI" id="CHEBI:43474"/>
        <dbReference type="ChEBI" id="CHEBI:57720"/>
        <dbReference type="EC" id="2.4.2.1"/>
    </reaction>
    <physiologicalReaction direction="left-to-right" evidence="1">
        <dbReference type="Rhea" id="RHEA:27647"/>
    </physiologicalReaction>
</comment>
<sequence length="226" mass="24823">MLTNPLLDDPAIVHGFGTRDDDMAALLPGYWPRRPFQRERHGTRIAIATRPNEDCGEVDGMLTDRPGLLLAISTADCVPVLLARQDTREVAALHVGWRGAMDGMVDAFAALVRARGGDPAEWIAVAGPAAHACCYEVGQDVIDGFVARWDFAPRFVAPHGRMLDLPAIVRRQLERAGIVRVASHAECTMCHRCGDGSHTFHSYRRDRATRTPVVDVHWSAIAIADR</sequence>